<dbReference type="EMBL" id="GG663752">
    <property type="protein sequence ID" value="EEH51145.1"/>
    <property type="molecule type" value="Genomic_DNA"/>
</dbReference>
<dbReference type="PANTHER" id="PTHR46400:SF5">
    <property type="entry name" value="RING-TYPE DOMAIN-CONTAINING PROTEIN"/>
    <property type="match status" value="1"/>
</dbReference>
<evidence type="ECO:0000313" key="3">
    <source>
        <dbReference type="Proteomes" id="UP000001876"/>
    </source>
</evidence>
<dbReference type="GO" id="GO:0046621">
    <property type="term" value="P:negative regulation of organ growth"/>
    <property type="evidence" value="ECO:0007669"/>
    <property type="project" value="InterPro"/>
</dbReference>
<dbReference type="GO" id="GO:0004842">
    <property type="term" value="F:ubiquitin-protein transferase activity"/>
    <property type="evidence" value="ECO:0007669"/>
    <property type="project" value="InterPro"/>
</dbReference>
<gene>
    <name evidence="2" type="ORF">MICPUCDRAFT_54684</name>
</gene>
<keyword evidence="3" id="KW-1185">Reference proteome</keyword>
<dbReference type="STRING" id="564608.C1N9Y0"/>
<evidence type="ECO:0000313" key="2">
    <source>
        <dbReference type="EMBL" id="EEH51145.1"/>
    </source>
</evidence>
<dbReference type="Gene3D" id="3.30.40.10">
    <property type="entry name" value="Zinc/RING finger domain, C3HC4 (zinc finger)"/>
    <property type="match status" value="1"/>
</dbReference>
<dbReference type="RefSeq" id="XP_003064811.1">
    <property type="nucleotide sequence ID" value="XM_003064765.1"/>
</dbReference>
<dbReference type="SUPFAM" id="SSF57850">
    <property type="entry name" value="RING/U-box"/>
    <property type="match status" value="1"/>
</dbReference>
<dbReference type="PANTHER" id="PTHR46400">
    <property type="entry name" value="RING/U-BOX SUPERFAMILY PROTEIN"/>
    <property type="match status" value="1"/>
</dbReference>
<protein>
    <submittedName>
        <fullName evidence="2">Predicted protein</fullName>
    </submittedName>
</protein>
<dbReference type="InterPro" id="IPR013083">
    <property type="entry name" value="Znf_RING/FYVE/PHD"/>
</dbReference>
<dbReference type="KEGG" id="mpp:MICPUCDRAFT_54684"/>
<dbReference type="GO" id="GO:0016567">
    <property type="term" value="P:protein ubiquitination"/>
    <property type="evidence" value="ECO:0007669"/>
    <property type="project" value="InterPro"/>
</dbReference>
<dbReference type="OrthoDB" id="497650at2759"/>
<sequence length="359" mass="38880">MSERVDIPPPSAPAATPPRRRPRDASVPSTPPSNGKPRLASAGGGNHAAKTTTHYSGELRVFRDDDDDDVFDDDDARDDAENAPRASSSSGASSEGDEGIDGVAAAVDESIALARMLEEQERAYFALGGGDYDAAAGVVGGAADEGEEDEDESVALARALMEEERAQWRARMLQMAGHAVDEETGVVYSDDDGVDTDAMTYEDLTALGERMGTQARSGSHTGFHTTPLAGLPDDVIDALPVEPWSSVLSSKRRGGNNYDTSANQEENRMDDDSQSEDCAVCRMAFEEDDAVTTLPRVPRFQSRHTSTPFNSASDAFQLHPDINARVDDYPQYHAECLRPWLEDNRCCPMCKREISDKTK</sequence>
<dbReference type="OMA" id="KDNNDHA"/>
<dbReference type="InterPro" id="IPR033276">
    <property type="entry name" value="BB"/>
</dbReference>
<feature type="region of interest" description="Disordered" evidence="1">
    <location>
        <begin position="248"/>
        <end position="274"/>
    </location>
</feature>
<dbReference type="AlphaFoldDB" id="C1N9Y0"/>
<dbReference type="Proteomes" id="UP000001876">
    <property type="component" value="Unassembled WGS sequence"/>
</dbReference>
<name>C1N9Y0_MICPC</name>
<evidence type="ECO:0000256" key="1">
    <source>
        <dbReference type="SAM" id="MobiDB-lite"/>
    </source>
</evidence>
<feature type="region of interest" description="Disordered" evidence="1">
    <location>
        <begin position="1"/>
        <end position="103"/>
    </location>
</feature>
<feature type="compositionally biased region" description="Acidic residues" evidence="1">
    <location>
        <begin position="64"/>
        <end position="78"/>
    </location>
</feature>
<reference evidence="2 3" key="1">
    <citation type="journal article" date="2009" name="Science">
        <title>Green evolution and dynamic adaptations revealed by genomes of the marine picoeukaryotes Micromonas.</title>
        <authorList>
            <person name="Worden A.Z."/>
            <person name="Lee J.H."/>
            <person name="Mock T."/>
            <person name="Rouze P."/>
            <person name="Simmons M.P."/>
            <person name="Aerts A.L."/>
            <person name="Allen A.E."/>
            <person name="Cuvelier M.L."/>
            <person name="Derelle E."/>
            <person name="Everett M.V."/>
            <person name="Foulon E."/>
            <person name="Grimwood J."/>
            <person name="Gundlach H."/>
            <person name="Henrissat B."/>
            <person name="Napoli C."/>
            <person name="McDonald S.M."/>
            <person name="Parker M.S."/>
            <person name="Rombauts S."/>
            <person name="Salamov A."/>
            <person name="Von Dassow P."/>
            <person name="Badger J.H."/>
            <person name="Coutinho P.M."/>
            <person name="Demir E."/>
            <person name="Dubchak I."/>
            <person name="Gentemann C."/>
            <person name="Eikrem W."/>
            <person name="Gready J.E."/>
            <person name="John U."/>
            <person name="Lanier W."/>
            <person name="Lindquist E.A."/>
            <person name="Lucas S."/>
            <person name="Mayer K.F."/>
            <person name="Moreau H."/>
            <person name="Not F."/>
            <person name="Otillar R."/>
            <person name="Panaud O."/>
            <person name="Pangilinan J."/>
            <person name="Paulsen I."/>
            <person name="Piegu B."/>
            <person name="Poliakov A."/>
            <person name="Robbens S."/>
            <person name="Schmutz J."/>
            <person name="Toulza E."/>
            <person name="Wyss T."/>
            <person name="Zelensky A."/>
            <person name="Zhou K."/>
            <person name="Armbrust E.V."/>
            <person name="Bhattacharya D."/>
            <person name="Goodenough U.W."/>
            <person name="Van de Peer Y."/>
            <person name="Grigoriev I.V."/>
        </authorList>
    </citation>
    <scope>NUCLEOTIDE SEQUENCE [LARGE SCALE GENOMIC DNA]</scope>
    <source>
        <strain evidence="2 3">CCMP1545</strain>
    </source>
</reference>
<accession>C1N9Y0</accession>
<proteinExistence type="predicted"/>
<dbReference type="GO" id="GO:0031624">
    <property type="term" value="F:ubiquitin conjugating enzyme binding"/>
    <property type="evidence" value="ECO:0007669"/>
    <property type="project" value="TreeGrafter"/>
</dbReference>
<organism evidence="3">
    <name type="scientific">Micromonas pusilla (strain CCMP1545)</name>
    <name type="common">Picoplanktonic green alga</name>
    <dbReference type="NCBI Taxonomy" id="564608"/>
    <lineage>
        <taxon>Eukaryota</taxon>
        <taxon>Viridiplantae</taxon>
        <taxon>Chlorophyta</taxon>
        <taxon>Mamiellophyceae</taxon>
        <taxon>Mamiellales</taxon>
        <taxon>Mamiellaceae</taxon>
        <taxon>Micromonas</taxon>
    </lineage>
</organism>
<feature type="compositionally biased region" description="Pro residues" evidence="1">
    <location>
        <begin position="7"/>
        <end position="16"/>
    </location>
</feature>
<dbReference type="GeneID" id="9690136"/>